<evidence type="ECO:0000256" key="3">
    <source>
        <dbReference type="ARBA" id="ARBA00023163"/>
    </source>
</evidence>
<evidence type="ECO:0000256" key="2">
    <source>
        <dbReference type="ARBA" id="ARBA00023125"/>
    </source>
</evidence>
<evidence type="ECO:0000256" key="1">
    <source>
        <dbReference type="ARBA" id="ARBA00023015"/>
    </source>
</evidence>
<dbReference type="GO" id="GO:0043565">
    <property type="term" value="F:sequence-specific DNA binding"/>
    <property type="evidence" value="ECO:0007669"/>
    <property type="project" value="InterPro"/>
</dbReference>
<reference evidence="5" key="1">
    <citation type="submission" date="2019-11" db="EMBL/GenBank/DDBJ databases">
        <title>Characterization of Clostridium perfringens isolates from swine manure treated agricultural soils.</title>
        <authorList>
            <person name="Wushke S.T."/>
        </authorList>
    </citation>
    <scope>NUCLEOTIDE SEQUENCE</scope>
    <source>
        <strain evidence="5">X62</strain>
    </source>
</reference>
<sequence length="146" mass="17036">LLIAKIIAYHITKHLEDSERNPQWNAAQNRIHNLMTEHSITYTELRDYLLELVRHVAAKRKQPQTSKLNAEEIIQYIEIHYADNLYLDHMAEEFNTTPKYFSNYFTKTFGVSFVEHLNKVRIHHAKVLLKNTGSAVADIGERVGYA</sequence>
<dbReference type="PANTHER" id="PTHR43280">
    <property type="entry name" value="ARAC-FAMILY TRANSCRIPTIONAL REGULATOR"/>
    <property type="match status" value="1"/>
</dbReference>
<organism evidence="5 6">
    <name type="scientific">Clostridium perfringens</name>
    <dbReference type="NCBI Taxonomy" id="1502"/>
    <lineage>
        <taxon>Bacteria</taxon>
        <taxon>Bacillati</taxon>
        <taxon>Bacillota</taxon>
        <taxon>Clostridia</taxon>
        <taxon>Eubacteriales</taxon>
        <taxon>Clostridiaceae</taxon>
        <taxon>Clostridium</taxon>
    </lineage>
</organism>
<comment type="caution">
    <text evidence="5">The sequence shown here is derived from an EMBL/GenBank/DDBJ whole genome shotgun (WGS) entry which is preliminary data.</text>
</comment>
<dbReference type="SUPFAM" id="SSF46689">
    <property type="entry name" value="Homeodomain-like"/>
    <property type="match status" value="1"/>
</dbReference>
<accession>A0AAW9K944</accession>
<dbReference type="InterPro" id="IPR018060">
    <property type="entry name" value="HTH_AraC"/>
</dbReference>
<dbReference type="Gene3D" id="1.10.10.60">
    <property type="entry name" value="Homeodomain-like"/>
    <property type="match status" value="1"/>
</dbReference>
<dbReference type="EMBL" id="WNUR01001246">
    <property type="protein sequence ID" value="MDZ7543490.1"/>
    <property type="molecule type" value="Genomic_DNA"/>
</dbReference>
<dbReference type="SMART" id="SM00342">
    <property type="entry name" value="HTH_ARAC"/>
    <property type="match status" value="1"/>
</dbReference>
<gene>
    <name evidence="5" type="ORF">GNF83_20395</name>
</gene>
<feature type="non-terminal residue" evidence="5">
    <location>
        <position position="146"/>
    </location>
</feature>
<evidence type="ECO:0000313" key="6">
    <source>
        <dbReference type="Proteomes" id="UP001288944"/>
    </source>
</evidence>
<feature type="domain" description="HTH araC/xylS-type" evidence="4">
    <location>
        <begin position="71"/>
        <end position="146"/>
    </location>
</feature>
<dbReference type="InterPro" id="IPR009057">
    <property type="entry name" value="Homeodomain-like_sf"/>
</dbReference>
<dbReference type="GO" id="GO:0003700">
    <property type="term" value="F:DNA-binding transcription factor activity"/>
    <property type="evidence" value="ECO:0007669"/>
    <property type="project" value="InterPro"/>
</dbReference>
<keyword evidence="1" id="KW-0805">Transcription regulation</keyword>
<dbReference type="Proteomes" id="UP001288944">
    <property type="component" value="Unassembled WGS sequence"/>
</dbReference>
<name>A0AAW9K944_CLOPF</name>
<proteinExistence type="predicted"/>
<feature type="non-terminal residue" evidence="5">
    <location>
        <position position="1"/>
    </location>
</feature>
<evidence type="ECO:0000259" key="4">
    <source>
        <dbReference type="PROSITE" id="PS01124"/>
    </source>
</evidence>
<dbReference type="Pfam" id="PF12833">
    <property type="entry name" value="HTH_18"/>
    <property type="match status" value="1"/>
</dbReference>
<protein>
    <submittedName>
        <fullName evidence="5">Helix-turn-helix domain-containing protein</fullName>
    </submittedName>
</protein>
<dbReference type="PROSITE" id="PS01124">
    <property type="entry name" value="HTH_ARAC_FAMILY_2"/>
    <property type="match status" value="1"/>
</dbReference>
<dbReference type="AlphaFoldDB" id="A0AAW9K944"/>
<keyword evidence="3" id="KW-0804">Transcription</keyword>
<dbReference type="PANTHER" id="PTHR43280:SF28">
    <property type="entry name" value="HTH-TYPE TRANSCRIPTIONAL ACTIVATOR RHAS"/>
    <property type="match status" value="1"/>
</dbReference>
<evidence type="ECO:0000313" key="5">
    <source>
        <dbReference type="EMBL" id="MDZ7543490.1"/>
    </source>
</evidence>
<keyword evidence="2" id="KW-0238">DNA-binding</keyword>